<dbReference type="Gene3D" id="2.40.10.10">
    <property type="entry name" value="Trypsin-like serine proteases"/>
    <property type="match status" value="2"/>
</dbReference>
<dbReference type="RefSeq" id="WP_181056645.1">
    <property type="nucleotide sequence ID" value="NZ_JACDTY010000002.1"/>
</dbReference>
<dbReference type="InterPro" id="IPR043504">
    <property type="entry name" value="Peptidase_S1_PA_chymotrypsin"/>
</dbReference>
<dbReference type="SUPFAM" id="SSF50494">
    <property type="entry name" value="Trypsin-like serine proteases"/>
    <property type="match status" value="1"/>
</dbReference>
<dbReference type="PANTHER" id="PTHR43019">
    <property type="entry name" value="SERINE ENDOPROTEASE DEGS"/>
    <property type="match status" value="1"/>
</dbReference>
<dbReference type="Proteomes" id="UP000558284">
    <property type="component" value="Unassembled WGS sequence"/>
</dbReference>
<dbReference type="InterPro" id="IPR009003">
    <property type="entry name" value="Peptidase_S1_PA"/>
</dbReference>
<name>A0A838B2F2_9HYPH</name>
<organism evidence="1 2">
    <name type="scientific">Mesorhizobium neociceri</name>
    <dbReference type="NCBI Taxonomy" id="1307853"/>
    <lineage>
        <taxon>Bacteria</taxon>
        <taxon>Pseudomonadati</taxon>
        <taxon>Pseudomonadota</taxon>
        <taxon>Alphaproteobacteria</taxon>
        <taxon>Hyphomicrobiales</taxon>
        <taxon>Phyllobacteriaceae</taxon>
        <taxon>Mesorhizobium</taxon>
    </lineage>
</organism>
<dbReference type="AlphaFoldDB" id="A0A838B2F2"/>
<proteinExistence type="predicted"/>
<gene>
    <name evidence="1" type="ORF">H0241_06905</name>
</gene>
<dbReference type="PANTHER" id="PTHR43019:SF64">
    <property type="entry name" value="OS07G0666400 PROTEIN"/>
    <property type="match status" value="1"/>
</dbReference>
<accession>A0A838B2F2</accession>
<dbReference type="EMBL" id="JACDTY010000002">
    <property type="protein sequence ID" value="MBA1139984.1"/>
    <property type="molecule type" value="Genomic_DNA"/>
</dbReference>
<dbReference type="Pfam" id="PF13365">
    <property type="entry name" value="Trypsin_2"/>
    <property type="match status" value="1"/>
</dbReference>
<keyword evidence="2" id="KW-1185">Reference proteome</keyword>
<evidence type="ECO:0000313" key="1">
    <source>
        <dbReference type="EMBL" id="MBA1139984.1"/>
    </source>
</evidence>
<protein>
    <submittedName>
        <fullName evidence="1">Trypsin-like peptidase domain-containing protein</fullName>
    </submittedName>
</protein>
<reference evidence="1 2" key="1">
    <citation type="submission" date="2020-07" db="EMBL/GenBank/DDBJ databases">
        <title>Definition of the novel symbiovar canariense within Mesorhizobium novociceri, a new species of genus Mesorhizobium nodulating Cicer canariense in the Caldera de Taburiente National Park (La Palma, Canary Islands).</title>
        <authorList>
            <person name="Leon-Barrios M."/>
            <person name="Perez-Yepez J."/>
            <person name="Flores-Felix J.D."/>
            <person name="Ramirez-Baena M.H."/>
            <person name="Pulido-Suarez L."/>
            <person name="Igual J.M."/>
            <person name="Velazquez E."/>
            <person name="Peix A."/>
        </authorList>
    </citation>
    <scope>NUCLEOTIDE SEQUENCE [LARGE SCALE GENOMIC DNA]</scope>
    <source>
        <strain evidence="1 2">CCANP35</strain>
    </source>
</reference>
<comment type="caution">
    <text evidence="1">The sequence shown here is derived from an EMBL/GenBank/DDBJ whole genome shotgun (WGS) entry which is preliminary data.</text>
</comment>
<evidence type="ECO:0000313" key="2">
    <source>
        <dbReference type="Proteomes" id="UP000558284"/>
    </source>
</evidence>
<sequence length="381" mass="40091">MTGRAAERFLRILGAGNNAAGTFTERSIRAPQDRSDVKALDQGRADEIAGLATEALSIAVESSGMESLPQNEGMTKVLADGKRGLGKLGQDGDAAILTTDETVGLEAIVIATGQRPSLALTDCGLDFADARLGIWRDATTAFAGAISKVCSSVGRINLGGNHVGTGFAIGPGLVLTNRHVLQDLAVADENGKWRLQEQAGIDFGGENAAVPVKPFALAELVLTTAATIDPAKIDFGKIDLAVLRCEVGDRAFPERLSLESQQSDVIEGRDTYAIGFPGKPRPGAEPFSLLKAMFDFKFGVKRYSPGQIEHAHLDTDPRQTVFSHDCTTLGGSSGSAIVDLGEDGLRVIGLHFGGNPKIGNYAHSVAAIRTLLSDFASYLES</sequence>